<name>I0KD22_9BACT</name>
<dbReference type="KEGG" id="fae:FAES_4025"/>
<keyword evidence="3" id="KW-1185">Reference proteome</keyword>
<dbReference type="AlphaFoldDB" id="I0KD22"/>
<evidence type="ECO:0000313" key="3">
    <source>
        <dbReference type="Proteomes" id="UP000011058"/>
    </source>
</evidence>
<keyword evidence="1" id="KW-0732">Signal</keyword>
<evidence type="ECO:0000313" key="2">
    <source>
        <dbReference type="EMBL" id="CCH02025.1"/>
    </source>
</evidence>
<reference evidence="2 3" key="1">
    <citation type="journal article" date="2012" name="J. Bacteriol.">
        <title>Genome Sequence of Fibrella aestuarina BUZ 2T, a Filamentous Marine Bacterium.</title>
        <authorList>
            <person name="Filippini M."/>
            <person name="Qi W."/>
            <person name="Blom J."/>
            <person name="Goesmann A."/>
            <person name="Smits T.H."/>
            <person name="Bagheri H.C."/>
        </authorList>
    </citation>
    <scope>NUCLEOTIDE SEQUENCE [LARGE SCALE GENOMIC DNA]</scope>
    <source>
        <strain evidence="3">BUZ 2T</strain>
    </source>
</reference>
<protein>
    <submittedName>
        <fullName evidence="2">Uncharacterized protein</fullName>
    </submittedName>
</protein>
<feature type="signal peptide" evidence="1">
    <location>
        <begin position="1"/>
        <end position="25"/>
    </location>
</feature>
<sequence length="205" mass="21977">MSTTNTMRRFLFAIALGLLAFTAYAQDPAARRVYQINSHVFVCATTTDDCRMREGGMGVDFSSATNQVVIRSVLDNLEYRLLPSQFLNQAGTAYGATLTAARTAWEAHLQTTGANAFGTNAPTLVDYTTTSSIATTGAVGFLIENMGTASTTLTYGGLSYTLQPGDQRQFSAQPDPSTNRLNPLLALTVVGTASAPLRVLTFRIQ</sequence>
<feature type="chain" id="PRO_5003630082" evidence="1">
    <location>
        <begin position="26"/>
        <end position="205"/>
    </location>
</feature>
<dbReference type="EMBL" id="HE796683">
    <property type="protein sequence ID" value="CCH02025.1"/>
    <property type="molecule type" value="Genomic_DNA"/>
</dbReference>
<evidence type="ECO:0000256" key="1">
    <source>
        <dbReference type="SAM" id="SignalP"/>
    </source>
</evidence>
<dbReference type="HOGENOM" id="CLU_1335862_0_0_10"/>
<gene>
    <name evidence="2" type="ORF">FAES_4025</name>
</gene>
<proteinExistence type="predicted"/>
<dbReference type="STRING" id="1166018.FAES_4025"/>
<accession>I0KD22</accession>
<dbReference type="Proteomes" id="UP000011058">
    <property type="component" value="Chromosome"/>
</dbReference>
<organism evidence="2 3">
    <name type="scientific">Fibrella aestuarina BUZ 2</name>
    <dbReference type="NCBI Taxonomy" id="1166018"/>
    <lineage>
        <taxon>Bacteria</taxon>
        <taxon>Pseudomonadati</taxon>
        <taxon>Bacteroidota</taxon>
        <taxon>Cytophagia</taxon>
        <taxon>Cytophagales</taxon>
        <taxon>Spirosomataceae</taxon>
        <taxon>Fibrella</taxon>
    </lineage>
</organism>